<dbReference type="RefSeq" id="WP_347436472.1">
    <property type="nucleotide sequence ID" value="NZ_CP089291.1"/>
</dbReference>
<comment type="function">
    <text evidence="11">Involved in the degradation of specific anti-sigma factors.</text>
</comment>
<dbReference type="PANTHER" id="PTHR36844">
    <property type="entry name" value="PROTEASE PRSW"/>
    <property type="match status" value="1"/>
</dbReference>
<evidence type="ECO:0000313" key="13">
    <source>
        <dbReference type="EMBL" id="UOF89781.1"/>
    </source>
</evidence>
<evidence type="ECO:0000256" key="10">
    <source>
        <dbReference type="ARBA" id="ARBA00030345"/>
    </source>
</evidence>
<keyword evidence="7 11" id="KW-0378">Hydrolase</keyword>
<dbReference type="GO" id="GO:0006508">
    <property type="term" value="P:proteolysis"/>
    <property type="evidence" value="ECO:0007669"/>
    <property type="project" value="UniProtKB-KW"/>
</dbReference>
<evidence type="ECO:0000256" key="12">
    <source>
        <dbReference type="SAM" id="Phobius"/>
    </source>
</evidence>
<evidence type="ECO:0000256" key="1">
    <source>
        <dbReference type="ARBA" id="ARBA00004651"/>
    </source>
</evidence>
<dbReference type="Proteomes" id="UP000830167">
    <property type="component" value="Chromosome"/>
</dbReference>
<reference evidence="13" key="1">
    <citation type="submission" date="2021-12" db="EMBL/GenBank/DDBJ databases">
        <title>Alicyclobacillaceae gen. nov., sp. nov., isolated from chalcocite enrichment system.</title>
        <authorList>
            <person name="Jiang Z."/>
        </authorList>
    </citation>
    <scope>NUCLEOTIDE SEQUENCE</scope>
    <source>
        <strain evidence="13">MYW30-H2</strain>
    </source>
</reference>
<feature type="transmembrane region" description="Helical" evidence="12">
    <location>
        <begin position="133"/>
        <end position="153"/>
    </location>
</feature>
<dbReference type="PANTHER" id="PTHR36844:SF1">
    <property type="entry name" value="PROTEASE PRSW"/>
    <property type="match status" value="1"/>
</dbReference>
<proteinExistence type="inferred from homology"/>
<organism evidence="13 14">
    <name type="scientific">Fodinisporobacter ferrooxydans</name>
    <dbReference type="NCBI Taxonomy" id="2901836"/>
    <lineage>
        <taxon>Bacteria</taxon>
        <taxon>Bacillati</taxon>
        <taxon>Bacillota</taxon>
        <taxon>Bacilli</taxon>
        <taxon>Bacillales</taxon>
        <taxon>Alicyclobacillaceae</taxon>
        <taxon>Fodinisporobacter</taxon>
    </lineage>
</organism>
<feature type="transmembrane region" description="Helical" evidence="12">
    <location>
        <begin position="6"/>
        <end position="21"/>
    </location>
</feature>
<feature type="transmembrane region" description="Helical" evidence="12">
    <location>
        <begin position="66"/>
        <end position="84"/>
    </location>
</feature>
<evidence type="ECO:0000256" key="4">
    <source>
        <dbReference type="ARBA" id="ARBA00022475"/>
    </source>
</evidence>
<feature type="transmembrane region" description="Helical" evidence="12">
    <location>
        <begin position="188"/>
        <end position="207"/>
    </location>
</feature>
<keyword evidence="14" id="KW-1185">Reference proteome</keyword>
<name>A0ABY4CKK0_9BACL</name>
<sequence length="218" mass="24558">MSILIYSAIAPAIVLMIWIYTRDKLHPEPKHQVLRLFVLGAVIVFPAGLIERWLLITHFIHGNDGLYTILLTAFFVAGMVEEFLKAGIFHRGVFLHKEFDEPIDGIVYAVAIALGFAMVENLMYVTSYGLSTAFLRSVTAVPAHMFFGISMGYHFTRVKQGKSPMYTAYLVPALYHGIYDSFAMIDGFWGNLALTGYLTYLILLSAARVRQLQREVLV</sequence>
<dbReference type="EMBL" id="CP089291">
    <property type="protein sequence ID" value="UOF89781.1"/>
    <property type="molecule type" value="Genomic_DNA"/>
</dbReference>
<dbReference type="InterPro" id="IPR023596">
    <property type="entry name" value="Peptidase_PrsW_arch/bac"/>
</dbReference>
<feature type="transmembrane region" description="Helical" evidence="12">
    <location>
        <begin position="33"/>
        <end position="54"/>
    </location>
</feature>
<dbReference type="EC" id="3.4.-.-" evidence="11"/>
<keyword evidence="6 12" id="KW-0812">Transmembrane</keyword>
<keyword evidence="9 11" id="KW-0472">Membrane</keyword>
<comment type="subcellular location">
    <subcellularLocation>
        <location evidence="1">Cell membrane</location>
        <topology evidence="1">Multi-pass membrane protein</topology>
    </subcellularLocation>
</comment>
<evidence type="ECO:0000256" key="6">
    <source>
        <dbReference type="ARBA" id="ARBA00022692"/>
    </source>
</evidence>
<protein>
    <recommendedName>
        <fullName evidence="3 11">Protease PrsW</fullName>
        <ecNumber evidence="11">3.4.-.-</ecNumber>
    </recommendedName>
    <alternativeName>
        <fullName evidence="10 11">Protease responsible for activating sigma-W</fullName>
    </alternativeName>
</protein>
<feature type="transmembrane region" description="Helical" evidence="12">
    <location>
        <begin position="105"/>
        <end position="127"/>
    </location>
</feature>
<keyword evidence="5 11" id="KW-0645">Protease</keyword>
<evidence type="ECO:0000256" key="7">
    <source>
        <dbReference type="ARBA" id="ARBA00022801"/>
    </source>
</evidence>
<evidence type="ECO:0000256" key="5">
    <source>
        <dbReference type="ARBA" id="ARBA00022670"/>
    </source>
</evidence>
<keyword evidence="4 11" id="KW-1003">Cell membrane</keyword>
<evidence type="ECO:0000256" key="8">
    <source>
        <dbReference type="ARBA" id="ARBA00022989"/>
    </source>
</evidence>
<evidence type="ECO:0000256" key="9">
    <source>
        <dbReference type="ARBA" id="ARBA00023136"/>
    </source>
</evidence>
<comment type="similarity">
    <text evidence="2 11">Belongs to the protease PrsW family.</text>
</comment>
<dbReference type="InterPro" id="IPR026898">
    <property type="entry name" value="PrsW"/>
</dbReference>
<gene>
    <name evidence="13" type="ORF">LSG31_18180</name>
</gene>
<evidence type="ECO:0000313" key="14">
    <source>
        <dbReference type="Proteomes" id="UP000830167"/>
    </source>
</evidence>
<dbReference type="Pfam" id="PF13367">
    <property type="entry name" value="PrsW-protease"/>
    <property type="match status" value="1"/>
</dbReference>
<dbReference type="PIRSF" id="PIRSF016933">
    <property type="entry name" value="PrsW"/>
    <property type="match status" value="1"/>
</dbReference>
<accession>A0ABY4CKK0</accession>
<evidence type="ECO:0000256" key="2">
    <source>
        <dbReference type="ARBA" id="ARBA00009165"/>
    </source>
</evidence>
<evidence type="ECO:0000256" key="3">
    <source>
        <dbReference type="ARBA" id="ARBA00018997"/>
    </source>
</evidence>
<keyword evidence="8 12" id="KW-1133">Transmembrane helix</keyword>
<evidence type="ECO:0000256" key="11">
    <source>
        <dbReference type="PIRNR" id="PIRNR016933"/>
    </source>
</evidence>
<dbReference type="GO" id="GO:0008233">
    <property type="term" value="F:peptidase activity"/>
    <property type="evidence" value="ECO:0007669"/>
    <property type="project" value="UniProtKB-KW"/>
</dbReference>